<keyword evidence="3" id="KW-1185">Reference proteome</keyword>
<feature type="compositionally biased region" description="Basic and acidic residues" evidence="1">
    <location>
        <begin position="1"/>
        <end position="21"/>
    </location>
</feature>
<sequence length="92" mass="10266">MRFAYKPEKREEKRKGMDGKVGKACPRGGKEEGRNWEMKKGRRQQPSLPITLKMSKNNSGAECVAIPCLPKMDKPNPATCILSLLPHARTTG</sequence>
<evidence type="ECO:0000313" key="2">
    <source>
        <dbReference type="EMBL" id="KOX76802.1"/>
    </source>
</evidence>
<feature type="region of interest" description="Disordered" evidence="1">
    <location>
        <begin position="1"/>
        <end position="46"/>
    </location>
</feature>
<dbReference type="Proteomes" id="UP000053105">
    <property type="component" value="Unassembled WGS sequence"/>
</dbReference>
<accession>A0A0N0U623</accession>
<name>A0A0N0U623_9HYME</name>
<organism evidence="2 3">
    <name type="scientific">Melipona quadrifasciata</name>
    <dbReference type="NCBI Taxonomy" id="166423"/>
    <lineage>
        <taxon>Eukaryota</taxon>
        <taxon>Metazoa</taxon>
        <taxon>Ecdysozoa</taxon>
        <taxon>Arthropoda</taxon>
        <taxon>Hexapoda</taxon>
        <taxon>Insecta</taxon>
        <taxon>Pterygota</taxon>
        <taxon>Neoptera</taxon>
        <taxon>Endopterygota</taxon>
        <taxon>Hymenoptera</taxon>
        <taxon>Apocrita</taxon>
        <taxon>Aculeata</taxon>
        <taxon>Apoidea</taxon>
        <taxon>Anthophila</taxon>
        <taxon>Apidae</taxon>
        <taxon>Melipona</taxon>
    </lineage>
</organism>
<dbReference type="AlphaFoldDB" id="A0A0N0U623"/>
<protein>
    <submittedName>
        <fullName evidence="2">Uncharacterized protein</fullName>
    </submittedName>
</protein>
<evidence type="ECO:0000256" key="1">
    <source>
        <dbReference type="SAM" id="MobiDB-lite"/>
    </source>
</evidence>
<reference evidence="2 3" key="1">
    <citation type="submission" date="2015-07" db="EMBL/GenBank/DDBJ databases">
        <title>The genome of Melipona quadrifasciata.</title>
        <authorList>
            <person name="Pan H."/>
            <person name="Kapheim K."/>
        </authorList>
    </citation>
    <scope>NUCLEOTIDE SEQUENCE [LARGE SCALE GENOMIC DNA]</scope>
    <source>
        <strain evidence="2">0111107301</strain>
        <tissue evidence="2">Whole body</tissue>
    </source>
</reference>
<evidence type="ECO:0000313" key="3">
    <source>
        <dbReference type="Proteomes" id="UP000053105"/>
    </source>
</evidence>
<feature type="compositionally biased region" description="Basic and acidic residues" evidence="1">
    <location>
        <begin position="28"/>
        <end position="39"/>
    </location>
</feature>
<dbReference type="EMBL" id="KQ435740">
    <property type="protein sequence ID" value="KOX76802.1"/>
    <property type="molecule type" value="Genomic_DNA"/>
</dbReference>
<gene>
    <name evidence="2" type="ORF">WN51_11129</name>
</gene>
<proteinExistence type="predicted"/>